<gene>
    <name evidence="1" type="ORF">PHLGIDRAFT_112281</name>
</gene>
<reference evidence="1 2" key="1">
    <citation type="journal article" date="2014" name="PLoS Genet.">
        <title>Analysis of the Phlebiopsis gigantea genome, transcriptome and secretome provides insight into its pioneer colonization strategies of wood.</title>
        <authorList>
            <person name="Hori C."/>
            <person name="Ishida T."/>
            <person name="Igarashi K."/>
            <person name="Samejima M."/>
            <person name="Suzuki H."/>
            <person name="Master E."/>
            <person name="Ferreira P."/>
            <person name="Ruiz-Duenas F.J."/>
            <person name="Held B."/>
            <person name="Canessa P."/>
            <person name="Larrondo L.F."/>
            <person name="Schmoll M."/>
            <person name="Druzhinina I.S."/>
            <person name="Kubicek C.P."/>
            <person name="Gaskell J.A."/>
            <person name="Kersten P."/>
            <person name="St John F."/>
            <person name="Glasner J."/>
            <person name="Sabat G."/>
            <person name="Splinter BonDurant S."/>
            <person name="Syed K."/>
            <person name="Yadav J."/>
            <person name="Mgbeahuruike A.C."/>
            <person name="Kovalchuk A."/>
            <person name="Asiegbu F.O."/>
            <person name="Lackner G."/>
            <person name="Hoffmeister D."/>
            <person name="Rencoret J."/>
            <person name="Gutierrez A."/>
            <person name="Sun H."/>
            <person name="Lindquist E."/>
            <person name="Barry K."/>
            <person name="Riley R."/>
            <person name="Grigoriev I.V."/>
            <person name="Henrissat B."/>
            <person name="Kues U."/>
            <person name="Berka R.M."/>
            <person name="Martinez A.T."/>
            <person name="Covert S.F."/>
            <person name="Blanchette R.A."/>
            <person name="Cullen D."/>
        </authorList>
    </citation>
    <scope>NUCLEOTIDE SEQUENCE [LARGE SCALE GENOMIC DNA]</scope>
    <source>
        <strain evidence="1 2">11061_1 CR5-6</strain>
    </source>
</reference>
<proteinExistence type="predicted"/>
<evidence type="ECO:0000313" key="2">
    <source>
        <dbReference type="Proteomes" id="UP000053257"/>
    </source>
</evidence>
<accession>A0A0C3NCH5</accession>
<dbReference type="EMBL" id="KN840691">
    <property type="protein sequence ID" value="KIP02219.1"/>
    <property type="molecule type" value="Genomic_DNA"/>
</dbReference>
<evidence type="ECO:0008006" key="3">
    <source>
        <dbReference type="Google" id="ProtNLM"/>
    </source>
</evidence>
<organism evidence="1 2">
    <name type="scientific">Phlebiopsis gigantea (strain 11061_1 CR5-6)</name>
    <name type="common">White-rot fungus</name>
    <name type="synonym">Peniophora gigantea</name>
    <dbReference type="NCBI Taxonomy" id="745531"/>
    <lineage>
        <taxon>Eukaryota</taxon>
        <taxon>Fungi</taxon>
        <taxon>Dikarya</taxon>
        <taxon>Basidiomycota</taxon>
        <taxon>Agaricomycotina</taxon>
        <taxon>Agaricomycetes</taxon>
        <taxon>Polyporales</taxon>
        <taxon>Phanerochaetaceae</taxon>
        <taxon>Phlebiopsis</taxon>
    </lineage>
</organism>
<dbReference type="AlphaFoldDB" id="A0A0C3NCH5"/>
<protein>
    <recommendedName>
        <fullName evidence="3">BTB domain-containing protein</fullName>
    </recommendedName>
</protein>
<dbReference type="HOGENOM" id="CLU_052397_3_1_1"/>
<evidence type="ECO:0000313" key="1">
    <source>
        <dbReference type="EMBL" id="KIP02219.1"/>
    </source>
</evidence>
<feature type="non-terminal residue" evidence="1">
    <location>
        <position position="114"/>
    </location>
</feature>
<dbReference type="STRING" id="745531.A0A0C3NCH5"/>
<keyword evidence="2" id="KW-1185">Reference proteome</keyword>
<dbReference type="Proteomes" id="UP000053257">
    <property type="component" value="Unassembled WGS sequence"/>
</dbReference>
<name>A0A0C3NCH5_PHLG1</name>
<dbReference type="OrthoDB" id="3164835at2759"/>
<dbReference type="Gene3D" id="3.30.710.10">
    <property type="entry name" value="Potassium Channel Kv1.1, Chain A"/>
    <property type="match status" value="1"/>
</dbReference>
<sequence length="114" mass="12544">MSSSNGAPDTPLSPFNEGDIIIRSGDNSYFLMYKLDLSRASPVFKTMLSLPQPATTLPQEKSHDGLPVVAVTESAATLKLLLALCTPVWEARISLRDIDDVLYVLEAARKYEME</sequence>
<dbReference type="InterPro" id="IPR011333">
    <property type="entry name" value="SKP1/BTB/POZ_sf"/>
</dbReference>